<reference evidence="2 3" key="1">
    <citation type="journal article" date="2019" name="Nat. Ecol. Evol.">
        <title>Megaphylogeny resolves global patterns of mushroom evolution.</title>
        <authorList>
            <person name="Varga T."/>
            <person name="Krizsan K."/>
            <person name="Foldi C."/>
            <person name="Dima B."/>
            <person name="Sanchez-Garcia M."/>
            <person name="Sanchez-Ramirez S."/>
            <person name="Szollosi G.J."/>
            <person name="Szarkandi J.G."/>
            <person name="Papp V."/>
            <person name="Albert L."/>
            <person name="Andreopoulos W."/>
            <person name="Angelini C."/>
            <person name="Antonin V."/>
            <person name="Barry K.W."/>
            <person name="Bougher N.L."/>
            <person name="Buchanan P."/>
            <person name="Buyck B."/>
            <person name="Bense V."/>
            <person name="Catcheside P."/>
            <person name="Chovatia M."/>
            <person name="Cooper J."/>
            <person name="Damon W."/>
            <person name="Desjardin D."/>
            <person name="Finy P."/>
            <person name="Geml J."/>
            <person name="Haridas S."/>
            <person name="Hughes K."/>
            <person name="Justo A."/>
            <person name="Karasinski D."/>
            <person name="Kautmanova I."/>
            <person name="Kiss B."/>
            <person name="Kocsube S."/>
            <person name="Kotiranta H."/>
            <person name="LaButti K.M."/>
            <person name="Lechner B.E."/>
            <person name="Liimatainen K."/>
            <person name="Lipzen A."/>
            <person name="Lukacs Z."/>
            <person name="Mihaltcheva S."/>
            <person name="Morgado L.N."/>
            <person name="Niskanen T."/>
            <person name="Noordeloos M.E."/>
            <person name="Ohm R.A."/>
            <person name="Ortiz-Santana B."/>
            <person name="Ovrebo C."/>
            <person name="Racz N."/>
            <person name="Riley R."/>
            <person name="Savchenko A."/>
            <person name="Shiryaev A."/>
            <person name="Soop K."/>
            <person name="Spirin V."/>
            <person name="Szebenyi C."/>
            <person name="Tomsovsky M."/>
            <person name="Tulloss R.E."/>
            <person name="Uehling J."/>
            <person name="Grigoriev I.V."/>
            <person name="Vagvolgyi C."/>
            <person name="Papp T."/>
            <person name="Martin F.M."/>
            <person name="Miettinen O."/>
            <person name="Hibbett D.S."/>
            <person name="Nagy L.G."/>
        </authorList>
    </citation>
    <scope>NUCLEOTIDE SEQUENCE [LARGE SCALE GENOMIC DNA]</scope>
    <source>
        <strain evidence="2 3">FP101781</strain>
    </source>
</reference>
<feature type="compositionally biased region" description="Polar residues" evidence="1">
    <location>
        <begin position="67"/>
        <end position="76"/>
    </location>
</feature>
<comment type="caution">
    <text evidence="2">The sequence shown here is derived from an EMBL/GenBank/DDBJ whole genome shotgun (WGS) entry which is preliminary data.</text>
</comment>
<feature type="compositionally biased region" description="Pro residues" evidence="1">
    <location>
        <begin position="51"/>
        <end position="61"/>
    </location>
</feature>
<evidence type="ECO:0000313" key="3">
    <source>
        <dbReference type="Proteomes" id="UP000298030"/>
    </source>
</evidence>
<sequence>MSGYATFVTTTATSTAVPTPQPTSTEGDGTEDLPEEDGGEGGETETEPKPTVVPTPTPTVAPPVTTSSKDGTQTPPANEGIRANGSWNSLRSCYNHGRPSDQYCDCDHRVGRHDEHHYADGYRREGQRDGHCYEERVVGRGCPAIRYHIRAARTDSYCSQL</sequence>
<feature type="compositionally biased region" description="Low complexity" evidence="1">
    <location>
        <begin position="1"/>
        <end position="27"/>
    </location>
</feature>
<protein>
    <submittedName>
        <fullName evidence="2">Uncharacterized protein</fullName>
    </submittedName>
</protein>
<gene>
    <name evidence="2" type="ORF">FA13DRAFT_1750775</name>
</gene>
<proteinExistence type="predicted"/>
<evidence type="ECO:0000313" key="2">
    <source>
        <dbReference type="EMBL" id="TEB04011.1"/>
    </source>
</evidence>
<organism evidence="2 3">
    <name type="scientific">Coprinellus micaceus</name>
    <name type="common">Glistening ink-cap mushroom</name>
    <name type="synonym">Coprinus micaceus</name>
    <dbReference type="NCBI Taxonomy" id="71717"/>
    <lineage>
        <taxon>Eukaryota</taxon>
        <taxon>Fungi</taxon>
        <taxon>Dikarya</taxon>
        <taxon>Basidiomycota</taxon>
        <taxon>Agaricomycotina</taxon>
        <taxon>Agaricomycetes</taxon>
        <taxon>Agaricomycetidae</taxon>
        <taxon>Agaricales</taxon>
        <taxon>Agaricineae</taxon>
        <taxon>Psathyrellaceae</taxon>
        <taxon>Coprinellus</taxon>
    </lineage>
</organism>
<feature type="region of interest" description="Disordered" evidence="1">
    <location>
        <begin position="1"/>
        <end position="86"/>
    </location>
</feature>
<name>A0A4Y7R5V0_COPMI</name>
<dbReference type="Proteomes" id="UP000298030">
    <property type="component" value="Unassembled WGS sequence"/>
</dbReference>
<dbReference type="AlphaFoldDB" id="A0A4Y7R5V0"/>
<keyword evidence="3" id="KW-1185">Reference proteome</keyword>
<feature type="compositionally biased region" description="Acidic residues" evidence="1">
    <location>
        <begin position="28"/>
        <end position="45"/>
    </location>
</feature>
<evidence type="ECO:0000256" key="1">
    <source>
        <dbReference type="SAM" id="MobiDB-lite"/>
    </source>
</evidence>
<accession>A0A4Y7R5V0</accession>
<dbReference type="EMBL" id="QPFP01000666">
    <property type="protein sequence ID" value="TEB04011.1"/>
    <property type="molecule type" value="Genomic_DNA"/>
</dbReference>